<dbReference type="Proteomes" id="UP001163046">
    <property type="component" value="Unassembled WGS sequence"/>
</dbReference>
<protein>
    <submittedName>
        <fullName evidence="1">Uncharacterized protein</fullName>
    </submittedName>
</protein>
<proteinExistence type="predicted"/>
<keyword evidence="2" id="KW-1185">Reference proteome</keyword>
<sequence>MLEWKVKQDENGLFKCPQDVDSAILIAIKEAGSTETRGTTADAPKYTDVFGIFKQYRVCNGIDITPLYRKRQHTQTQCTKRKCDQRKMAYHATVTCKVISQFPAPPVPFTNISRSFGVSTSALGVECQFERN</sequence>
<reference evidence="1" key="1">
    <citation type="submission" date="2023-01" db="EMBL/GenBank/DDBJ databases">
        <title>Genome assembly of the deep-sea coral Lophelia pertusa.</title>
        <authorList>
            <person name="Herrera S."/>
            <person name="Cordes E."/>
        </authorList>
    </citation>
    <scope>NUCLEOTIDE SEQUENCE</scope>
    <source>
        <strain evidence="1">USNM1676648</strain>
        <tissue evidence="1">Polyp</tissue>
    </source>
</reference>
<comment type="caution">
    <text evidence="1">The sequence shown here is derived from an EMBL/GenBank/DDBJ whole genome shotgun (WGS) entry which is preliminary data.</text>
</comment>
<name>A0A9X0CCI4_9CNID</name>
<dbReference type="EMBL" id="MU827858">
    <property type="protein sequence ID" value="KAJ7318446.1"/>
    <property type="molecule type" value="Genomic_DNA"/>
</dbReference>
<gene>
    <name evidence="1" type="ORF">OS493_037970</name>
</gene>
<evidence type="ECO:0000313" key="1">
    <source>
        <dbReference type="EMBL" id="KAJ7318446.1"/>
    </source>
</evidence>
<dbReference type="AlphaFoldDB" id="A0A9X0CCI4"/>
<evidence type="ECO:0000313" key="2">
    <source>
        <dbReference type="Proteomes" id="UP001163046"/>
    </source>
</evidence>
<organism evidence="1 2">
    <name type="scientific">Desmophyllum pertusum</name>
    <dbReference type="NCBI Taxonomy" id="174260"/>
    <lineage>
        <taxon>Eukaryota</taxon>
        <taxon>Metazoa</taxon>
        <taxon>Cnidaria</taxon>
        <taxon>Anthozoa</taxon>
        <taxon>Hexacorallia</taxon>
        <taxon>Scleractinia</taxon>
        <taxon>Caryophylliina</taxon>
        <taxon>Caryophylliidae</taxon>
        <taxon>Desmophyllum</taxon>
    </lineage>
</organism>
<accession>A0A9X0CCI4</accession>